<dbReference type="FunFam" id="2.30.42.10:FF:000174">
    <property type="entry name" value="Tyrosine-protein phosphatase non-receptor type 13"/>
    <property type="match status" value="1"/>
</dbReference>
<dbReference type="InterPro" id="IPR029071">
    <property type="entry name" value="Ubiquitin-like_domsf"/>
</dbReference>
<dbReference type="SUPFAM" id="SSF54236">
    <property type="entry name" value="Ubiquitin-like"/>
    <property type="match status" value="1"/>
</dbReference>
<evidence type="ECO:0000256" key="7">
    <source>
        <dbReference type="ARBA" id="ARBA00022553"/>
    </source>
</evidence>
<dbReference type="FunFam" id="2.30.29.30:FF:000107">
    <property type="entry name" value="Tyrosine-protein phosphatase non-receptor type 13"/>
    <property type="match status" value="1"/>
</dbReference>
<feature type="binding site" evidence="21">
    <location>
        <begin position="2240"/>
        <end position="2246"/>
    </location>
    <ligand>
        <name>substrate</name>
    </ligand>
</feature>
<evidence type="ECO:0000256" key="19">
    <source>
        <dbReference type="PIRNR" id="PIRNR000933"/>
    </source>
</evidence>
<evidence type="ECO:0000256" key="6">
    <source>
        <dbReference type="ARBA" id="ARBA00022490"/>
    </source>
</evidence>
<dbReference type="FunFam" id="1.10.510.10:FF:000242">
    <property type="entry name" value="Tyrosine-protein phosphatase non-receptor type 13"/>
    <property type="match status" value="1"/>
</dbReference>
<evidence type="ECO:0000256" key="5">
    <source>
        <dbReference type="ARBA" id="ARBA00013064"/>
    </source>
</evidence>
<dbReference type="SMART" id="SM00295">
    <property type="entry name" value="B41"/>
    <property type="match status" value="1"/>
</dbReference>
<dbReference type="SUPFAM" id="SSF50729">
    <property type="entry name" value="PH domain-like"/>
    <property type="match status" value="1"/>
</dbReference>
<dbReference type="InterPro" id="IPR000387">
    <property type="entry name" value="Tyr_Pase_dom"/>
</dbReference>
<evidence type="ECO:0000256" key="20">
    <source>
        <dbReference type="PIRSR" id="PIRSR000933-50"/>
    </source>
</evidence>
<dbReference type="InterPro" id="IPR029021">
    <property type="entry name" value="Prot-tyrosine_phosphatase-like"/>
</dbReference>
<evidence type="ECO:0000256" key="2">
    <source>
        <dbReference type="ARBA" id="ARBA00004245"/>
    </source>
</evidence>
<sequence length="2317" mass="258056">MHVSLAEALEVRGGPLQEEEIWAVLNQSAESLQELFRKVSIADPAALGFIISPWSLLLLPSGSVSFTDENISDQDLRAFTAPEVLQNQSLTSLSDVEKIHIYSLGMTLYWGADHEVPQSQPIKLGDHLNSILLGMCEDVIYARVSVRTVLDACSAHIRNSNCAPSFSYVKQLVKLVLGNLSGTDQLSHNNEQKPDRSQAIRDRLRGKGLPTGRSTTSDVLDIHKSPFSQQTFLNKGLSKSMGFLSIRDTQDEEDYFKDISSDNNSGHEDSENACSPYQFKTSGPEKKTLPGIDVLPKKKIWASSMDLLCTADRDFSGETGGFRQYLPQAVTVRTSTTPRKKEARYSDGSIALDIFGPQKVDPMLHMRELPTSSAISSALDRIRERQKKLHVLREAMNVEEPIRRYKTYHSDIFSTSSESPSIISSESDFRQVRKSEASKRFESNSGLTGVDENLSQSQSQRPRQYETPLEGNVINQEIMLKRQEEEMMQLQARMALRQSRLSLYPGDTIKASMLDISRDPLREMALETAMTQRKLRNFFGPEFVKMTIEPFISLDLPRSILAKKGKNEDNRRKVNIMLLSGQRLELTCDTKTICKDVFDMVVAHIGLVEHHLFALATLKDNEYFFVDPDLKLTKVAPEGWKEEPKKKSKAAVNFTLFFRIKFFMDDISLIQHTLTCHQYYLQLRKDILEERMHCDDETSLLLASLALQAEYGDYQPEVHGMSYFRLEHYLPPRVMEKLDLSYVKEELPKLHNTYAGASEKETELEFLKVCQRLTEYGVHFHRVHPEKKSQTGILLGVCSKGVLVFEVHNGIRTLVLRFPWRETKKISFSKKKITLQNTSDGIKHAFQTDNSKVCQYLLHLCSSQHKFQLQMRARQSNQDAQDIDVLHKRWSIVSSPEREITLVNLKKDAKYGLGFQIIGGEKMGRLDLGVFISSVTPGGPADLDGCLKPGDRLISVNSVSLEGVSHHAAIEILQKAPEDVTLVISQPKEKIPKVPSTPVHVANGMKNYMKKPSYMQDSAIDSSEDHRWPQGTPRHVSESSFGLSGGLREGSLSSQDSRTESASLSQSQVNGFFASPAGDRTWQETQRGSPSPSVISKTTEKKRTATDSNRGKTKKPGISDATDYSDRGDSDMDEATYSSSQDHQTPKKESSSSMNTSNKMNFKTFPSSPPKPGDIFEVELAKNDNSLGISVTVLFDKGGVNTSVRHGGIYVKAVIPKGAAESDGRIHKGDRVLAVNGVSLEGATHKQAVETLRNTGQVVHLLLEKGQSPASKERVPLSPQCTLPDPDAQGQAPEKTKKMTHIKDYSFVTEENTFEVKLFKNSSGLGFSFSREDSLIPEQMNASIVRVKKLFPGQPAAESGKIDVGDVILKVNGASLKGLSQQEVISALRGTSPEVSLLLCRPSPGVLPEIDPALLTPLHSPAQVLPNNTKDSSQPACVEQGTSSDENEIYDTSKKSCTSPSRRDSYSDSSGSGEEDLVKAPAKIPNMSWSSSLHQTLNNMVSQAQSQHEASKSQEDTICTMFYYPQKTPNKPEGEDSNPPSPLPSDMTLGRSYQPQAESACTNSMDKYHIYHISEPARQENLTSLKNDLENHFEDFELEVELLITLIKSEKGSLGFTVTKGNQSIGCYVHDVIQDPAKSDGRLRPGDRLIKVNDTDVTNMTHTDAVNLLRAAPKTVRLVLGRVLELPRMPVLPHLLPDITLTCNKEELGFSLSGGHDSLHQVIYISDINPRSVAAIEGNLQLLDIIHYVNGVSTQGMTLEEANRALDISLPSVVLKATRDGHPVVPSSKRSAFSTQSTKANGHHPVESCCKPVLTPSNSFSKVNGEEITEVLYPEGKCSTYQMKGSANLILSKGSFPHQSSSYSKCPNNSESNVPEDDIYDDPQEAEVIQSLLDVVDEEAQNLLNQNNAAGDACVPGSLKTNGKLSEERAEDTDCDGSPLPEDFTESVKMNGCEEYGEEKVKSESLIQKSQERKPDDDDEITWGSDELPIETTNHEDSDKDHPFLTNEELAALPIVKVLPSGKYTGTKLKSVIRTLRGLLDQGIPSKELENLQELKPLDQCLIGQTKENRKKNRYKNILPYDATRVPLGDEGGYINASFIKIPVGKEEFVYIACQGPLPTTVGDFWQMIWEQKSTVIAMMTQEVEGEKIKCQRYWPNILGQTTMVNDRLRLALVRMQQLKGFVVRAMALEEIQTGEIRHISHLNFTAWPDHDTPSQPDDLLTFISYMRHIHRSGPIITHCSAGIGRSGTLICIDVVLGLISQDLEFDISDLVRCMRLQRHGMVQTEDQYIFCYQVILYVLTRLQAEEEQKEQPQLLK</sequence>
<evidence type="ECO:0000256" key="10">
    <source>
        <dbReference type="ARBA" id="ARBA00022912"/>
    </source>
</evidence>
<evidence type="ECO:0000256" key="14">
    <source>
        <dbReference type="ARBA" id="ARBA00023273"/>
    </source>
</evidence>
<feature type="compositionally biased region" description="Polar residues" evidence="23">
    <location>
        <begin position="443"/>
        <end position="462"/>
    </location>
</feature>
<evidence type="ECO:0000313" key="30">
    <source>
        <dbReference type="RefSeq" id="XP_012913525.1"/>
    </source>
</evidence>
<evidence type="ECO:0000256" key="11">
    <source>
        <dbReference type="ARBA" id="ARBA00023054"/>
    </source>
</evidence>
<dbReference type="Pfam" id="PF09379">
    <property type="entry name" value="FERM_N"/>
    <property type="match status" value="1"/>
</dbReference>
<keyword evidence="7" id="KW-0597">Phosphoprotein</keyword>
<dbReference type="CDD" id="cd06697">
    <property type="entry name" value="PDZ5_PTPN13-like"/>
    <property type="match status" value="1"/>
</dbReference>
<dbReference type="CTD" id="5783"/>
<feature type="compositionally biased region" description="Polar residues" evidence="23">
    <location>
        <begin position="272"/>
        <end position="281"/>
    </location>
</feature>
<feature type="binding site" evidence="21">
    <location>
        <position position="2210"/>
    </location>
    <ligand>
        <name>substrate</name>
    </ligand>
</feature>
<dbReference type="EC" id="3.1.3.48" evidence="5 19"/>
<dbReference type="InterPro" id="IPR012153">
    <property type="entry name" value="PTPN13"/>
</dbReference>
<dbReference type="Pfam" id="PF00595">
    <property type="entry name" value="PDZ"/>
    <property type="match status" value="5"/>
</dbReference>
<evidence type="ECO:0000256" key="4">
    <source>
        <dbReference type="ARBA" id="ARBA00009649"/>
    </source>
</evidence>
<feature type="region of interest" description="Disordered" evidence="23">
    <location>
        <begin position="1017"/>
        <end position="1170"/>
    </location>
</feature>
<dbReference type="Proteomes" id="UP000000715">
    <property type="component" value="Unplaced"/>
</dbReference>
<dbReference type="SMART" id="SM01196">
    <property type="entry name" value="FERM_C"/>
    <property type="match status" value="1"/>
</dbReference>
<comment type="function">
    <text evidence="16">Tyrosine phosphatase which negatively regulates FAS-induced apoptosis and NGFR-mediated pro-apoptotic signaling. May regulate phosphoinositide 3-kinase (PI3K) signaling through dephosphorylation of PIK3R2.</text>
</comment>
<keyword evidence="8" id="KW-0677">Repeat</keyword>
<evidence type="ECO:0000259" key="24">
    <source>
        <dbReference type="PROSITE" id="PS50055"/>
    </source>
</evidence>
<evidence type="ECO:0000259" key="25">
    <source>
        <dbReference type="PROSITE" id="PS50056"/>
    </source>
</evidence>
<dbReference type="InterPro" id="IPR011019">
    <property type="entry name" value="KIND_dom"/>
</dbReference>
<dbReference type="InterPro" id="IPR035963">
    <property type="entry name" value="FERM_2"/>
</dbReference>
<feature type="domain" description="Tyrosine specific protein phosphatases" evidence="25">
    <location>
        <begin position="2221"/>
        <end position="2290"/>
    </location>
</feature>
<dbReference type="InterPro" id="IPR019749">
    <property type="entry name" value="Band_41_domain"/>
</dbReference>
<keyword evidence="6 19" id="KW-0963">Cytoplasm</keyword>
<evidence type="ECO:0000256" key="17">
    <source>
        <dbReference type="ARBA" id="ARBA00065356"/>
    </source>
</evidence>
<evidence type="ECO:0000256" key="13">
    <source>
        <dbReference type="ARBA" id="ARBA00023242"/>
    </source>
</evidence>
<evidence type="ECO:0000256" key="9">
    <source>
        <dbReference type="ARBA" id="ARBA00022801"/>
    </source>
</evidence>
<evidence type="ECO:0000256" key="8">
    <source>
        <dbReference type="ARBA" id="ARBA00022737"/>
    </source>
</evidence>
<feature type="compositionally biased region" description="Low complexity" evidence="23">
    <location>
        <begin position="1151"/>
        <end position="1161"/>
    </location>
</feature>
<dbReference type="PIRSF" id="PIRSF000933">
    <property type="entry name" value="Tyr-Ptase_nr13"/>
    <property type="match status" value="1"/>
</dbReference>
<comment type="catalytic activity">
    <reaction evidence="15 19">
        <text>O-phospho-L-tyrosyl-[protein] + H2O = L-tyrosyl-[protein] + phosphate</text>
        <dbReference type="Rhea" id="RHEA:10684"/>
        <dbReference type="Rhea" id="RHEA-COMP:10136"/>
        <dbReference type="Rhea" id="RHEA-COMP:20101"/>
        <dbReference type="ChEBI" id="CHEBI:15377"/>
        <dbReference type="ChEBI" id="CHEBI:43474"/>
        <dbReference type="ChEBI" id="CHEBI:46858"/>
        <dbReference type="ChEBI" id="CHEBI:61978"/>
        <dbReference type="EC" id="3.1.3.48"/>
    </reaction>
</comment>
<comment type="subcellular location">
    <subcellularLocation>
        <location evidence="3">Cell projection</location>
        <location evidence="3">Lamellipodium</location>
    </subcellularLocation>
    <subcellularLocation>
        <location evidence="2 19">Cytoplasm</location>
        <location evidence="2 19">Cytoskeleton</location>
    </subcellularLocation>
    <subcellularLocation>
        <location evidence="1">Nucleus</location>
    </subcellularLocation>
</comment>
<dbReference type="SMART" id="SM00194">
    <property type="entry name" value="PTPc"/>
    <property type="match status" value="1"/>
</dbReference>
<feature type="region of interest" description="Disordered" evidence="23">
    <location>
        <begin position="1924"/>
        <end position="1945"/>
    </location>
</feature>
<dbReference type="GO" id="GO:0030027">
    <property type="term" value="C:lamellipodium"/>
    <property type="evidence" value="ECO:0007669"/>
    <property type="project" value="UniProtKB-SubCell"/>
</dbReference>
<dbReference type="SMART" id="SM00228">
    <property type="entry name" value="PDZ"/>
    <property type="match status" value="5"/>
</dbReference>
<dbReference type="GO" id="GO:0005856">
    <property type="term" value="C:cytoskeleton"/>
    <property type="evidence" value="ECO:0007669"/>
    <property type="project" value="UniProtKB-SubCell"/>
</dbReference>
<comment type="similarity">
    <text evidence="4 19">Belongs to the protein-tyrosine phosphatase family. Non-receptor class subfamily.</text>
</comment>
<feature type="compositionally biased region" description="Basic and acidic residues" evidence="23">
    <location>
        <begin position="256"/>
        <end position="270"/>
    </location>
</feature>
<evidence type="ECO:0000313" key="29">
    <source>
        <dbReference type="Proteomes" id="UP000000715"/>
    </source>
</evidence>
<feature type="compositionally biased region" description="Polar residues" evidence="23">
    <location>
        <begin position="1425"/>
        <end position="1444"/>
    </location>
</feature>
<dbReference type="InterPro" id="IPR018979">
    <property type="entry name" value="FERM_N"/>
</dbReference>
<evidence type="ECO:0000256" key="1">
    <source>
        <dbReference type="ARBA" id="ARBA00004123"/>
    </source>
</evidence>
<dbReference type="InterPro" id="IPR036034">
    <property type="entry name" value="PDZ_sf"/>
</dbReference>
<dbReference type="PRINTS" id="PR00935">
    <property type="entry name" value="BAND41"/>
</dbReference>
<dbReference type="Gene3D" id="3.90.190.10">
    <property type="entry name" value="Protein tyrosine phosphatase superfamily"/>
    <property type="match status" value="1"/>
</dbReference>
<dbReference type="InterPro" id="IPR052074">
    <property type="entry name" value="NonRcpt_TyrProt_Phosphatase"/>
</dbReference>
<proteinExistence type="inferred from homology"/>
<dbReference type="Pfam" id="PF09380">
    <property type="entry name" value="FERM_C"/>
    <property type="match status" value="1"/>
</dbReference>
<dbReference type="SUPFAM" id="SSF52799">
    <property type="entry name" value="(Phosphotyrosine protein) phosphatases II"/>
    <property type="match status" value="1"/>
</dbReference>
<feature type="domain" description="KIND" evidence="28">
    <location>
        <begin position="3"/>
        <end position="190"/>
    </location>
</feature>
<dbReference type="CDD" id="cd14597">
    <property type="entry name" value="PTPc-N13"/>
    <property type="match status" value="1"/>
</dbReference>
<dbReference type="SUPFAM" id="SSF50156">
    <property type="entry name" value="PDZ domain-like"/>
    <property type="match status" value="5"/>
</dbReference>
<feature type="domain" description="Tyrosine-protein phosphatase" evidence="24">
    <location>
        <begin position="2045"/>
        <end position="2299"/>
    </location>
</feature>
<feature type="region of interest" description="Disordered" evidence="23">
    <location>
        <begin position="1269"/>
        <end position="1297"/>
    </location>
</feature>
<evidence type="ECO:0000256" key="21">
    <source>
        <dbReference type="PIRSR" id="PIRSR000933-51"/>
    </source>
</evidence>
<dbReference type="CDD" id="cd06695">
    <property type="entry name" value="PDZ3_PTPN13_FRMPD2-like"/>
    <property type="match status" value="1"/>
</dbReference>
<evidence type="ECO:0000259" key="28">
    <source>
        <dbReference type="PROSITE" id="PS51377"/>
    </source>
</evidence>
<dbReference type="PANTHER" id="PTHR46900">
    <property type="entry name" value="TYROSINE-PROTEIN PHOSPHATASE NON-RECEPTOR TYPE 13"/>
    <property type="match status" value="1"/>
</dbReference>
<feature type="compositionally biased region" description="Polar residues" evidence="23">
    <location>
        <begin position="1083"/>
        <end position="1097"/>
    </location>
</feature>
<feature type="active site" description="Phosphocysteine intermediate" evidence="20">
    <location>
        <position position="2240"/>
    </location>
</feature>
<dbReference type="InterPro" id="IPR000242">
    <property type="entry name" value="PTP_cat"/>
</dbReference>
<dbReference type="CDD" id="cd14473">
    <property type="entry name" value="FERM_B-lobe"/>
    <property type="match status" value="1"/>
</dbReference>
<keyword evidence="29" id="KW-1185">Reference proteome</keyword>
<name>A0A8U0TEI0_MUSPF</name>
<dbReference type="CDD" id="cd06792">
    <property type="entry name" value="PDZ2-PTPN13_FRMPD2-like"/>
    <property type="match status" value="1"/>
</dbReference>
<dbReference type="PROSITE" id="PS50056">
    <property type="entry name" value="TYR_PHOSPHATASE_2"/>
    <property type="match status" value="1"/>
</dbReference>
<feature type="domain" description="PDZ" evidence="27">
    <location>
        <begin position="1698"/>
        <end position="1781"/>
    </location>
</feature>
<dbReference type="InterPro" id="IPR003595">
    <property type="entry name" value="Tyr_Pase_cat"/>
</dbReference>
<dbReference type="Gene3D" id="1.10.510.10">
    <property type="entry name" value="Transferase(Phosphotransferase) domain 1"/>
    <property type="match status" value="1"/>
</dbReference>
<evidence type="ECO:0000256" key="15">
    <source>
        <dbReference type="ARBA" id="ARBA00051722"/>
    </source>
</evidence>
<evidence type="ECO:0000259" key="26">
    <source>
        <dbReference type="PROSITE" id="PS50057"/>
    </source>
</evidence>
<feature type="region of interest" description="Disordered" evidence="23">
    <location>
        <begin position="435"/>
        <end position="467"/>
    </location>
</feature>
<dbReference type="FunFam" id="1.20.80.10:FF:000011">
    <property type="entry name" value="Tyrosine-protein phosphatase non-receptor type 13"/>
    <property type="match status" value="1"/>
</dbReference>
<evidence type="ECO:0000256" key="23">
    <source>
        <dbReference type="SAM" id="MobiDB-lite"/>
    </source>
</evidence>
<dbReference type="Gene3D" id="3.10.20.90">
    <property type="entry name" value="Phosphatidylinositol 3-kinase Catalytic Subunit, Chain A, domain 1"/>
    <property type="match status" value="1"/>
</dbReference>
<dbReference type="Pfam" id="PF00373">
    <property type="entry name" value="FERM_M"/>
    <property type="match status" value="1"/>
</dbReference>
<dbReference type="PROSITE" id="PS50055">
    <property type="entry name" value="TYR_PHOSPHATASE_PTP"/>
    <property type="match status" value="1"/>
</dbReference>
<accession>A0A8U0TEI0</accession>
<organism evidence="29 30">
    <name type="scientific">Mustela putorius furo</name>
    <name type="common">European domestic ferret</name>
    <name type="synonym">Mustela furo</name>
    <dbReference type="NCBI Taxonomy" id="9669"/>
    <lineage>
        <taxon>Eukaryota</taxon>
        <taxon>Metazoa</taxon>
        <taxon>Chordata</taxon>
        <taxon>Craniata</taxon>
        <taxon>Vertebrata</taxon>
        <taxon>Euteleostomi</taxon>
        <taxon>Mammalia</taxon>
        <taxon>Eutheria</taxon>
        <taxon>Laurasiatheria</taxon>
        <taxon>Carnivora</taxon>
        <taxon>Caniformia</taxon>
        <taxon>Musteloidea</taxon>
        <taxon>Mustelidae</taxon>
        <taxon>Mustelinae</taxon>
        <taxon>Mustela</taxon>
    </lineage>
</organism>
<feature type="region of interest" description="Disordered" evidence="23">
    <location>
        <begin position="1421"/>
        <end position="1477"/>
    </location>
</feature>
<keyword evidence="13" id="KW-0539">Nucleus</keyword>
<feature type="domain" description="PDZ" evidence="27">
    <location>
        <begin position="902"/>
        <end position="988"/>
    </location>
</feature>
<dbReference type="PROSITE" id="PS51377">
    <property type="entry name" value="KIND"/>
    <property type="match status" value="1"/>
</dbReference>
<dbReference type="FunFam" id="2.30.42.10:FF:000086">
    <property type="entry name" value="Tyrosine-protein phosphatase non-receptor type 13"/>
    <property type="match status" value="1"/>
</dbReference>
<dbReference type="PROSITE" id="PS50106">
    <property type="entry name" value="PDZ"/>
    <property type="match status" value="5"/>
</dbReference>
<feature type="coiled-coil region" evidence="22">
    <location>
        <begin position="473"/>
        <end position="500"/>
    </location>
</feature>
<dbReference type="SUPFAM" id="SSF47031">
    <property type="entry name" value="Second domain of FERM"/>
    <property type="match status" value="1"/>
</dbReference>
<dbReference type="FunFam" id="3.10.20.90:FF:000082">
    <property type="entry name" value="Tyrosine-protein phosphatase non-receptor type 13"/>
    <property type="match status" value="1"/>
</dbReference>
<gene>
    <name evidence="30" type="primary">PTPN13</name>
</gene>
<dbReference type="GO" id="GO:0005737">
    <property type="term" value="C:cytoplasm"/>
    <property type="evidence" value="ECO:0007669"/>
    <property type="project" value="UniProtKB-UniRule"/>
</dbReference>
<feature type="compositionally biased region" description="Basic and acidic residues" evidence="23">
    <location>
        <begin position="190"/>
        <end position="205"/>
    </location>
</feature>
<dbReference type="InterPro" id="IPR000299">
    <property type="entry name" value="FERM_domain"/>
</dbReference>
<dbReference type="InterPro" id="IPR001478">
    <property type="entry name" value="PDZ"/>
</dbReference>
<evidence type="ECO:0000259" key="27">
    <source>
        <dbReference type="PROSITE" id="PS50106"/>
    </source>
</evidence>
<evidence type="ECO:0000256" key="3">
    <source>
        <dbReference type="ARBA" id="ARBA00004510"/>
    </source>
</evidence>
<feature type="region of interest" description="Disordered" evidence="23">
    <location>
        <begin position="1781"/>
        <end position="1805"/>
    </location>
</feature>
<feature type="region of interest" description="Disordered" evidence="23">
    <location>
        <begin position="1524"/>
        <end position="1559"/>
    </location>
</feature>
<dbReference type="Pfam" id="PF16599">
    <property type="entry name" value="PTN13_u3"/>
    <property type="match status" value="1"/>
</dbReference>
<dbReference type="CDD" id="cd06696">
    <property type="entry name" value="PDZ4_PTPN13-like"/>
    <property type="match status" value="1"/>
</dbReference>
<dbReference type="FunFam" id="2.30.42.10:FF:000084">
    <property type="entry name" value="Tyrosine-protein phosphatase non-receptor type 13"/>
    <property type="match status" value="1"/>
</dbReference>
<dbReference type="Gene3D" id="1.20.80.10">
    <property type="match status" value="1"/>
</dbReference>
<dbReference type="GO" id="GO:0004725">
    <property type="term" value="F:protein tyrosine phosphatase activity"/>
    <property type="evidence" value="ECO:0007669"/>
    <property type="project" value="UniProtKB-UniRule"/>
</dbReference>
<evidence type="ECO:0000256" key="18">
    <source>
        <dbReference type="ARBA" id="ARBA00072465"/>
    </source>
</evidence>
<dbReference type="InterPro" id="IPR018980">
    <property type="entry name" value="FERM_PH-like_C"/>
</dbReference>
<feature type="domain" description="PDZ" evidence="27">
    <location>
        <begin position="1177"/>
        <end position="1267"/>
    </location>
</feature>
<dbReference type="RefSeq" id="XP_012913525.1">
    <property type="nucleotide sequence ID" value="XM_013058071.2"/>
</dbReference>
<feature type="binding site" evidence="21">
    <location>
        <position position="2284"/>
    </location>
    <ligand>
        <name>substrate</name>
    </ligand>
</feature>
<dbReference type="Gene3D" id="2.30.29.30">
    <property type="entry name" value="Pleckstrin-homology domain (PH domain)/Phosphotyrosine-binding domain (PTB)"/>
    <property type="match status" value="1"/>
</dbReference>
<dbReference type="FunFam" id="3.90.190.10:FF:000034">
    <property type="entry name" value="Tyrosine-protein phosphatase non-receptor type 13"/>
    <property type="match status" value="1"/>
</dbReference>
<dbReference type="PROSITE" id="PS50057">
    <property type="entry name" value="FERM_3"/>
    <property type="match status" value="1"/>
</dbReference>
<dbReference type="PANTHER" id="PTHR46900:SF1">
    <property type="entry name" value="TYROSINE-PROTEIN PHOSPHATASE NON-RECEPTOR TYPE 13"/>
    <property type="match status" value="1"/>
</dbReference>
<dbReference type="SMART" id="SM00404">
    <property type="entry name" value="PTPc_motif"/>
    <property type="match status" value="1"/>
</dbReference>
<feature type="region of interest" description="Disordered" evidence="23">
    <location>
        <begin position="1957"/>
        <end position="2001"/>
    </location>
</feature>
<feature type="domain" description="FERM" evidence="26">
    <location>
        <begin position="572"/>
        <end position="872"/>
    </location>
</feature>
<feature type="domain" description="PDZ" evidence="27">
    <location>
        <begin position="1315"/>
        <end position="1403"/>
    </location>
</feature>
<dbReference type="CDD" id="cd17195">
    <property type="entry name" value="FERM_F1_PTPN13"/>
    <property type="match status" value="1"/>
</dbReference>
<feature type="compositionally biased region" description="Polar residues" evidence="23">
    <location>
        <begin position="1788"/>
        <end position="1800"/>
    </location>
</feature>
<dbReference type="SMART" id="SM00750">
    <property type="entry name" value="KIND"/>
    <property type="match status" value="1"/>
</dbReference>
<comment type="function">
    <text evidence="19">Regulates negatively FAS-induced apoptosis and NGFR-mediated pro-apoptotic signaling.</text>
</comment>
<dbReference type="GeneID" id="101680477"/>
<dbReference type="FunFam" id="2.30.42.10:FF:000105">
    <property type="entry name" value="Tyrosine-protein phosphatase non-receptor type 13"/>
    <property type="match status" value="1"/>
</dbReference>
<feature type="region of interest" description="Disordered" evidence="23">
    <location>
        <begin position="256"/>
        <end position="282"/>
    </location>
</feature>
<keyword evidence="10 19" id="KW-0904">Protein phosphatase</keyword>
<dbReference type="Gene3D" id="2.30.42.10">
    <property type="match status" value="5"/>
</dbReference>
<dbReference type="GO" id="GO:0005634">
    <property type="term" value="C:nucleus"/>
    <property type="evidence" value="ECO:0007669"/>
    <property type="project" value="UniProtKB-SubCell"/>
</dbReference>
<protein>
    <recommendedName>
        <fullName evidence="18 19">Tyrosine-protein phosphatase non-receptor type 13</fullName>
        <ecNumber evidence="5 19">3.1.3.48</ecNumber>
    </recommendedName>
</protein>
<evidence type="ECO:0000256" key="22">
    <source>
        <dbReference type="SAM" id="Coils"/>
    </source>
</evidence>
<keyword evidence="11 22" id="KW-0175">Coiled coil</keyword>
<dbReference type="CDD" id="cd23072">
    <property type="entry name" value="PDZ1_PTPN13-like"/>
    <property type="match status" value="1"/>
</dbReference>
<comment type="subunit">
    <text evidence="17">Interacts (via the first PDZ domain) with PLEKHA1 and PLEKHA2. Interacts (via the second PDZ domain) with TNFRSF6 (Fas receptor) (via C-terminus). Interacts (via the second PDZ domain) with TRIP6 (via the third LIM domain and C-terminus). Interacts (via the third PDZ domain) with NGFR (via C-terminal SVP motif) and PKN2 (via C-terminus). Interacts (via the second or fourth PDZ domains) with PDLIM4 (via C-terminus only or via combined C-terminus and LIM domain, but not LIM domain only). Found in a complex with PDLIM4 and TRIP6. Interacts with PDLIM4; this interaction results in dephosphorylation of SRC 'Tyr-419' by this protein leading to its inactivation. Interacts with BRD7. Interacts with RAPGEF6. Interacts with ARHGAP29. Interacts with PIK3R2; dephosphorylates PIK3R2. Interacts with FBXL2. Interacts (via the FERM domain) with ENTR1. Found in a complex with ENTR1, PTPN13 and GIT1.</text>
</comment>
<dbReference type="FunFam" id="2.30.42.10:FF:000129">
    <property type="entry name" value="Tyrosine-protein phosphatase non-receptor type 13"/>
    <property type="match status" value="1"/>
</dbReference>
<keyword evidence="14" id="KW-0966">Cell projection</keyword>
<dbReference type="OrthoDB" id="9937357at2759"/>
<dbReference type="InterPro" id="IPR011993">
    <property type="entry name" value="PH-like_dom_sf"/>
</dbReference>
<keyword evidence="12 19" id="KW-0206">Cytoskeleton</keyword>
<keyword evidence="9 19" id="KW-0378">Hydrolase</keyword>
<reference evidence="30" key="1">
    <citation type="submission" date="2025-08" db="UniProtKB">
        <authorList>
            <consortium name="RefSeq"/>
        </authorList>
    </citation>
    <scope>IDENTIFICATION</scope>
    <source>
        <tissue evidence="30">Brain</tissue>
    </source>
</reference>
<feature type="domain" description="PDZ" evidence="27">
    <location>
        <begin position="1603"/>
        <end position="1684"/>
    </location>
</feature>
<dbReference type="Pfam" id="PF00102">
    <property type="entry name" value="Y_phosphatase"/>
    <property type="match status" value="1"/>
</dbReference>
<feature type="compositionally biased region" description="Polar residues" evidence="23">
    <location>
        <begin position="1060"/>
        <end position="1070"/>
    </location>
</feature>
<dbReference type="InterPro" id="IPR014352">
    <property type="entry name" value="FERM/acyl-CoA-bd_prot_sf"/>
</dbReference>
<evidence type="ECO:0000256" key="16">
    <source>
        <dbReference type="ARBA" id="ARBA00058792"/>
    </source>
</evidence>
<evidence type="ECO:0000256" key="12">
    <source>
        <dbReference type="ARBA" id="ARBA00023212"/>
    </source>
</evidence>
<feature type="region of interest" description="Disordered" evidence="23">
    <location>
        <begin position="184"/>
        <end position="219"/>
    </location>
</feature>
<dbReference type="GO" id="GO:0036312">
    <property type="term" value="F:phosphatidylinositol 3-kinase regulatory subunit binding"/>
    <property type="evidence" value="ECO:0007669"/>
    <property type="project" value="TreeGrafter"/>
</dbReference>
<dbReference type="InterPro" id="IPR019748">
    <property type="entry name" value="FERM_central"/>
</dbReference>
<dbReference type="PRINTS" id="PR00700">
    <property type="entry name" value="PRTYPHPHTASE"/>
</dbReference>